<dbReference type="Gramene" id="OMO69936">
    <property type="protein sequence ID" value="OMO69936"/>
    <property type="gene ID" value="CCACVL1_19194"/>
</dbReference>
<gene>
    <name evidence="2" type="ORF">CCACVL1_19194</name>
</gene>
<keyword evidence="3" id="KW-1185">Reference proteome</keyword>
<protein>
    <submittedName>
        <fullName evidence="2">Uncharacterized protein</fullName>
    </submittedName>
</protein>
<feature type="region of interest" description="Disordered" evidence="1">
    <location>
        <begin position="54"/>
        <end position="93"/>
    </location>
</feature>
<evidence type="ECO:0000313" key="2">
    <source>
        <dbReference type="EMBL" id="OMO69936.1"/>
    </source>
</evidence>
<sequence>MIAQSRRSRRNQRDNHNPRPAKNQGDEIMGGSRFAALSTEETDLNLAIGARNGLSSAQGGVRGKSVGGPSLNNNNNEKQRNVVKESLVSNKSGKSKMVNVVPAQRLVNLIVEKMGRQKGDSIDVDNVDMEEDGLINSPTILHGESSFEVRSRNPPDGSDCGAIVGETQYQDVIMGIEVVQQQKDGFPDAVLGRSQSGETACLGFDHVSQ</sequence>
<organism evidence="2 3">
    <name type="scientific">Corchorus capsularis</name>
    <name type="common">Jute</name>
    <dbReference type="NCBI Taxonomy" id="210143"/>
    <lineage>
        <taxon>Eukaryota</taxon>
        <taxon>Viridiplantae</taxon>
        <taxon>Streptophyta</taxon>
        <taxon>Embryophyta</taxon>
        <taxon>Tracheophyta</taxon>
        <taxon>Spermatophyta</taxon>
        <taxon>Magnoliopsida</taxon>
        <taxon>eudicotyledons</taxon>
        <taxon>Gunneridae</taxon>
        <taxon>Pentapetalae</taxon>
        <taxon>rosids</taxon>
        <taxon>malvids</taxon>
        <taxon>Malvales</taxon>
        <taxon>Malvaceae</taxon>
        <taxon>Grewioideae</taxon>
        <taxon>Apeibeae</taxon>
        <taxon>Corchorus</taxon>
    </lineage>
</organism>
<feature type="compositionally biased region" description="Basic residues" evidence="1">
    <location>
        <begin position="1"/>
        <end position="10"/>
    </location>
</feature>
<dbReference type="AlphaFoldDB" id="A0A1R3HHS7"/>
<comment type="caution">
    <text evidence="2">The sequence shown here is derived from an EMBL/GenBank/DDBJ whole genome shotgun (WGS) entry which is preliminary data.</text>
</comment>
<dbReference type="EMBL" id="AWWV01011911">
    <property type="protein sequence ID" value="OMO69936.1"/>
    <property type="molecule type" value="Genomic_DNA"/>
</dbReference>
<proteinExistence type="predicted"/>
<dbReference type="Proteomes" id="UP000188268">
    <property type="component" value="Unassembled WGS sequence"/>
</dbReference>
<evidence type="ECO:0000313" key="3">
    <source>
        <dbReference type="Proteomes" id="UP000188268"/>
    </source>
</evidence>
<accession>A0A1R3HHS7</accession>
<evidence type="ECO:0000256" key="1">
    <source>
        <dbReference type="SAM" id="MobiDB-lite"/>
    </source>
</evidence>
<reference evidence="2 3" key="1">
    <citation type="submission" date="2013-09" db="EMBL/GenBank/DDBJ databases">
        <title>Corchorus capsularis genome sequencing.</title>
        <authorList>
            <person name="Alam M."/>
            <person name="Haque M.S."/>
            <person name="Islam M.S."/>
            <person name="Emdad E.M."/>
            <person name="Islam M.M."/>
            <person name="Ahmed B."/>
            <person name="Halim A."/>
            <person name="Hossen Q.M.M."/>
            <person name="Hossain M.Z."/>
            <person name="Ahmed R."/>
            <person name="Khan M.M."/>
            <person name="Islam R."/>
            <person name="Rashid M.M."/>
            <person name="Khan S.A."/>
            <person name="Rahman M.S."/>
            <person name="Alam M."/>
        </authorList>
    </citation>
    <scope>NUCLEOTIDE SEQUENCE [LARGE SCALE GENOMIC DNA]</scope>
    <source>
        <strain evidence="3">cv. CVL-1</strain>
        <tissue evidence="2">Whole seedling</tissue>
    </source>
</reference>
<feature type="region of interest" description="Disordered" evidence="1">
    <location>
        <begin position="1"/>
        <end position="36"/>
    </location>
</feature>
<name>A0A1R3HHS7_COCAP</name>